<dbReference type="EMBL" id="AJWZ01007937">
    <property type="protein sequence ID" value="EKC55522.1"/>
    <property type="molecule type" value="Genomic_DNA"/>
</dbReference>
<feature type="non-terminal residue" evidence="2">
    <location>
        <position position="160"/>
    </location>
</feature>
<dbReference type="Pfam" id="PF14903">
    <property type="entry name" value="WG_beta_rep"/>
    <property type="match status" value="1"/>
</dbReference>
<dbReference type="InterPro" id="IPR032774">
    <property type="entry name" value="WG_beta_rep"/>
</dbReference>
<proteinExistence type="predicted"/>
<feature type="domain" description="Copper amine oxidase-like N-terminal" evidence="1">
    <location>
        <begin position="25"/>
        <end position="82"/>
    </location>
</feature>
<organism evidence="2">
    <name type="scientific">human gut metagenome</name>
    <dbReference type="NCBI Taxonomy" id="408170"/>
    <lineage>
        <taxon>unclassified sequences</taxon>
        <taxon>metagenomes</taxon>
        <taxon>organismal metagenomes</taxon>
    </lineage>
</organism>
<name>K1S4D7_9ZZZZ</name>
<dbReference type="InterPro" id="IPR012854">
    <property type="entry name" value="Cu_amine_oxidase-like_N"/>
</dbReference>
<dbReference type="Pfam" id="PF07833">
    <property type="entry name" value="Cu_amine_oxidN1"/>
    <property type="match status" value="1"/>
</dbReference>
<dbReference type="Gene3D" id="3.30.457.10">
    <property type="entry name" value="Copper amine oxidase-like, N-terminal domain"/>
    <property type="match status" value="1"/>
</dbReference>
<reference evidence="2" key="1">
    <citation type="journal article" date="2013" name="Environ. Microbiol.">
        <title>Microbiota from the distal guts of lean and obese adolescents exhibit partial functional redundancy besides clear differences in community structure.</title>
        <authorList>
            <person name="Ferrer M."/>
            <person name="Ruiz A."/>
            <person name="Lanza F."/>
            <person name="Haange S.B."/>
            <person name="Oberbach A."/>
            <person name="Till H."/>
            <person name="Bargiela R."/>
            <person name="Campoy C."/>
            <person name="Segura M.T."/>
            <person name="Richter M."/>
            <person name="von Bergen M."/>
            <person name="Seifert J."/>
            <person name="Suarez A."/>
        </authorList>
    </citation>
    <scope>NUCLEOTIDE SEQUENCE</scope>
</reference>
<dbReference type="InterPro" id="IPR036582">
    <property type="entry name" value="Mao_N_sf"/>
</dbReference>
<protein>
    <submittedName>
        <fullName evidence="2">Copper amine oxidase domain protein</fullName>
    </submittedName>
</protein>
<gene>
    <name evidence="2" type="ORF">OBE_11523</name>
</gene>
<dbReference type="SUPFAM" id="SSF55383">
    <property type="entry name" value="Copper amine oxidase, domain N"/>
    <property type="match status" value="1"/>
</dbReference>
<dbReference type="AlphaFoldDB" id="K1S4D7"/>
<sequence>MKKVLILICILLIIPSVYVFAQNFNQCIAEIVTHKIIFNNKEVSLSNPIVSINNRVYVSIRDLSETLGYNVEWQDSNHSININLVEKDDNENLIIFKQNQKMGFMDRTGKIQIAAQFDVVHEFHEGIAVVGNHISTWEKLPSDANNMIWGFIDEYGELIT</sequence>
<evidence type="ECO:0000313" key="2">
    <source>
        <dbReference type="EMBL" id="EKC55522.1"/>
    </source>
</evidence>
<comment type="caution">
    <text evidence="2">The sequence shown here is derived from an EMBL/GenBank/DDBJ whole genome shotgun (WGS) entry which is preliminary data.</text>
</comment>
<evidence type="ECO:0000259" key="1">
    <source>
        <dbReference type="Pfam" id="PF07833"/>
    </source>
</evidence>
<accession>K1S4D7</accession>